<organism evidence="1 2">
    <name type="scientific">Paenibacillus polymyxa</name>
    <name type="common">Bacillus polymyxa</name>
    <dbReference type="NCBI Taxonomy" id="1406"/>
    <lineage>
        <taxon>Bacteria</taxon>
        <taxon>Bacillati</taxon>
        <taxon>Bacillota</taxon>
        <taxon>Bacilli</taxon>
        <taxon>Bacillales</taxon>
        <taxon>Paenibacillaceae</taxon>
        <taxon>Paenibacillus</taxon>
    </lineage>
</organism>
<reference evidence="2" key="1">
    <citation type="submission" date="2016-05" db="EMBL/GenBank/DDBJ databases">
        <title>Whole genome shotgun sequencing of cultured foodborne pathogen.</title>
        <authorList>
            <person name="Zheng J."/>
            <person name="Timme R."/>
            <person name="Allard M."/>
            <person name="Strain E."/>
            <person name="Luo Y."/>
            <person name="Brown E."/>
        </authorList>
    </citation>
    <scope>NUCLEOTIDE SEQUENCE [LARGE SCALE GENOMIC DNA]</scope>
    <source>
        <strain evidence="2">CFSAN034343</strain>
    </source>
</reference>
<dbReference type="Proteomes" id="UP000094974">
    <property type="component" value="Unassembled WGS sequence"/>
</dbReference>
<proteinExistence type="predicted"/>
<evidence type="ECO:0000313" key="2">
    <source>
        <dbReference type="Proteomes" id="UP000094974"/>
    </source>
</evidence>
<dbReference type="RefSeq" id="WP_068939800.1">
    <property type="nucleotide sequence ID" value="NZ_LYND01000129.1"/>
</dbReference>
<gene>
    <name evidence="1" type="ORF">A7312_03480</name>
</gene>
<protein>
    <submittedName>
        <fullName evidence="1">Uncharacterized protein</fullName>
    </submittedName>
</protein>
<comment type="caution">
    <text evidence="1">The sequence shown here is derived from an EMBL/GenBank/DDBJ whole genome shotgun (WGS) entry which is preliminary data.</text>
</comment>
<sequence>MKRVTTYKGFKILQRKDHTTQLPVFAVYTKEEWAYGEGFRSYEWEACSMKEAHEFIDSYKKMEG</sequence>
<keyword evidence="2" id="KW-1185">Reference proteome</keyword>
<name>A0ABX2ZD45_PAEPO</name>
<accession>A0ABX2ZD45</accession>
<dbReference type="EMBL" id="LYND01000129">
    <property type="protein sequence ID" value="ODA08484.1"/>
    <property type="molecule type" value="Genomic_DNA"/>
</dbReference>
<evidence type="ECO:0000313" key="1">
    <source>
        <dbReference type="EMBL" id="ODA08484.1"/>
    </source>
</evidence>